<dbReference type="NCBIfam" id="TIGR00172">
    <property type="entry name" value="maf"/>
    <property type="match status" value="1"/>
</dbReference>
<dbReference type="PIRSF" id="PIRSF006305">
    <property type="entry name" value="Maf"/>
    <property type="match status" value="1"/>
</dbReference>
<evidence type="ECO:0000313" key="11">
    <source>
        <dbReference type="Proteomes" id="UP000229630"/>
    </source>
</evidence>
<comment type="similarity">
    <text evidence="8">Belongs to the Maf family. YceF subfamily.</text>
</comment>
<evidence type="ECO:0000256" key="1">
    <source>
        <dbReference type="ARBA" id="ARBA00001968"/>
    </source>
</evidence>
<comment type="function">
    <text evidence="7">Nucleoside triphosphate pyrophosphatase that hydrolyzes 7-methyl-GTP (m(7)GTP). May have a dual role in cell division arrest and in preventing the incorporation of modified nucleotides into cellular nucleic acids.</text>
</comment>
<comment type="catalytic activity">
    <reaction evidence="9">
        <text>dTTP + H2O = dTMP + diphosphate + H(+)</text>
        <dbReference type="Rhea" id="RHEA:28534"/>
        <dbReference type="ChEBI" id="CHEBI:15377"/>
        <dbReference type="ChEBI" id="CHEBI:15378"/>
        <dbReference type="ChEBI" id="CHEBI:33019"/>
        <dbReference type="ChEBI" id="CHEBI:37568"/>
        <dbReference type="ChEBI" id="CHEBI:63528"/>
        <dbReference type="EC" id="3.6.1.9"/>
    </reaction>
</comment>
<evidence type="ECO:0000256" key="4">
    <source>
        <dbReference type="ARBA" id="ARBA00022801"/>
    </source>
</evidence>
<name>A0A2D3LA54_PREIN</name>
<dbReference type="InterPro" id="IPR003697">
    <property type="entry name" value="Maf-like"/>
</dbReference>
<dbReference type="Proteomes" id="UP000229630">
    <property type="component" value="Chromosome 2"/>
</dbReference>
<comment type="cofactor">
    <cofactor evidence="1 9">
        <name>a divalent metal cation</name>
        <dbReference type="ChEBI" id="CHEBI:60240"/>
    </cofactor>
</comment>
<keyword evidence="4 9" id="KW-0378">Hydrolase</keyword>
<evidence type="ECO:0000256" key="2">
    <source>
        <dbReference type="ARBA" id="ARBA00004496"/>
    </source>
</evidence>
<dbReference type="GO" id="GO:0036218">
    <property type="term" value="F:dTTP diphosphatase activity"/>
    <property type="evidence" value="ECO:0007669"/>
    <property type="project" value="RHEA"/>
</dbReference>
<dbReference type="GO" id="GO:0036221">
    <property type="term" value="F:UTP diphosphatase activity"/>
    <property type="evidence" value="ECO:0007669"/>
    <property type="project" value="RHEA"/>
</dbReference>
<dbReference type="GO" id="GO:0009117">
    <property type="term" value="P:nucleotide metabolic process"/>
    <property type="evidence" value="ECO:0007669"/>
    <property type="project" value="UniProtKB-KW"/>
</dbReference>
<dbReference type="EC" id="3.6.1.9" evidence="9"/>
<comment type="catalytic activity">
    <reaction evidence="9">
        <text>UTP + H2O = UMP + diphosphate + H(+)</text>
        <dbReference type="Rhea" id="RHEA:29395"/>
        <dbReference type="ChEBI" id="CHEBI:15377"/>
        <dbReference type="ChEBI" id="CHEBI:15378"/>
        <dbReference type="ChEBI" id="CHEBI:33019"/>
        <dbReference type="ChEBI" id="CHEBI:46398"/>
        <dbReference type="ChEBI" id="CHEBI:57865"/>
        <dbReference type="EC" id="3.6.1.9"/>
    </reaction>
</comment>
<evidence type="ECO:0000256" key="6">
    <source>
        <dbReference type="ARBA" id="ARBA00050213"/>
    </source>
</evidence>
<dbReference type="EMBL" id="CP024724">
    <property type="protein sequence ID" value="ATV27467.1"/>
    <property type="molecule type" value="Genomic_DNA"/>
</dbReference>
<dbReference type="FunFam" id="3.90.950.10:FF:000005">
    <property type="entry name" value="7-methyl-GTP pyrophosphatase"/>
    <property type="match status" value="1"/>
</dbReference>
<gene>
    <name evidence="10" type="primary">maf</name>
    <name evidence="10" type="ORF">CTM62_12025</name>
</gene>
<keyword evidence="5 9" id="KW-0546">Nucleotide metabolism</keyword>
<dbReference type="SUPFAM" id="SSF52972">
    <property type="entry name" value="ITPase-like"/>
    <property type="match status" value="1"/>
</dbReference>
<comment type="subcellular location">
    <subcellularLocation>
        <location evidence="2 9">Cytoplasm</location>
    </subcellularLocation>
</comment>
<sequence>MSFKDYHTILASNSPRRKELLRGLDIAFDVRVQSDIAEDYPADTAPADVAAYISREKANAYKDTIAENELVITADTVVIVGNEILGKPHDDAEAKEMLHKISGRKHQVVTGVCLTTTEKQRCFSVSTDVTFKNLKEEEIDYYIETYSPLDKAGAYGIQEWIGYIGVTALEGSYFNVMGLPVQRIWEELNRF</sequence>
<dbReference type="Gene3D" id="3.90.950.10">
    <property type="match status" value="1"/>
</dbReference>
<evidence type="ECO:0000256" key="5">
    <source>
        <dbReference type="ARBA" id="ARBA00023080"/>
    </source>
</evidence>
<proteinExistence type="inferred from homology"/>
<dbReference type="CDD" id="cd00555">
    <property type="entry name" value="Maf"/>
    <property type="match status" value="1"/>
</dbReference>
<feature type="site" description="Important for substrate specificity" evidence="9">
    <location>
        <position position="76"/>
    </location>
</feature>
<dbReference type="AlphaFoldDB" id="A0A2D3LA54"/>
<evidence type="ECO:0000256" key="7">
    <source>
        <dbReference type="ARBA" id="ARBA00053369"/>
    </source>
</evidence>
<reference evidence="10 11" key="1">
    <citation type="submission" date="2017-11" db="EMBL/GenBank/DDBJ databases">
        <title>Genome sequencing of Prevotella intermedia KCOM 2837.</title>
        <authorList>
            <person name="Kook J.-K."/>
            <person name="Park S.-N."/>
            <person name="Lim Y.K."/>
        </authorList>
    </citation>
    <scope>NUCLEOTIDE SEQUENCE [LARGE SCALE GENOMIC DNA]</scope>
    <source>
        <strain evidence="10 11">KCOM 2837</strain>
    </source>
</reference>
<evidence type="ECO:0000256" key="8">
    <source>
        <dbReference type="ARBA" id="ARBA00060749"/>
    </source>
</evidence>
<evidence type="ECO:0000313" key="10">
    <source>
        <dbReference type="EMBL" id="ATV27467.1"/>
    </source>
</evidence>
<comment type="catalytic activity">
    <reaction evidence="6">
        <text>N(7)-methyl-GTP + H2O = N(7)-methyl-GMP + diphosphate + H(+)</text>
        <dbReference type="Rhea" id="RHEA:58744"/>
        <dbReference type="ChEBI" id="CHEBI:15377"/>
        <dbReference type="ChEBI" id="CHEBI:15378"/>
        <dbReference type="ChEBI" id="CHEBI:33019"/>
        <dbReference type="ChEBI" id="CHEBI:58285"/>
        <dbReference type="ChEBI" id="CHEBI:87133"/>
    </reaction>
</comment>
<dbReference type="RefSeq" id="WP_100020135.1">
    <property type="nucleotide sequence ID" value="NZ_CP024724.1"/>
</dbReference>
<comment type="function">
    <text evidence="9">Nucleoside triphosphate pyrophosphatase that hydrolyzes dTTP and UTP. May have a dual role in cell division arrest and in preventing the incorporation of modified nucleotides into cellular nucleic acids.</text>
</comment>
<accession>A0A2D3LA54</accession>
<feature type="site" description="Important for substrate specificity" evidence="9">
    <location>
        <position position="16"/>
    </location>
</feature>
<protein>
    <recommendedName>
        <fullName evidence="9">dTTP/UTP pyrophosphatase</fullName>
        <shortName evidence="9">dTTPase/UTPase</shortName>
        <ecNumber evidence="9">3.6.1.9</ecNumber>
    </recommendedName>
    <alternativeName>
        <fullName evidence="9">Nucleoside triphosphate pyrophosphatase</fullName>
    </alternativeName>
    <alternativeName>
        <fullName evidence="9">Nucleotide pyrophosphatase</fullName>
        <shortName evidence="9">Nucleotide PPase</shortName>
    </alternativeName>
</protein>
<organism evidence="10 11">
    <name type="scientific">Prevotella intermedia</name>
    <dbReference type="NCBI Taxonomy" id="28131"/>
    <lineage>
        <taxon>Bacteria</taxon>
        <taxon>Pseudomonadati</taxon>
        <taxon>Bacteroidota</taxon>
        <taxon>Bacteroidia</taxon>
        <taxon>Bacteroidales</taxon>
        <taxon>Prevotellaceae</taxon>
        <taxon>Prevotella</taxon>
    </lineage>
</organism>
<dbReference type="PANTHER" id="PTHR43213:SF5">
    <property type="entry name" value="BIFUNCTIONAL DTTP_UTP PYROPHOSPHATASE_METHYLTRANSFERASE PROTEIN-RELATED"/>
    <property type="match status" value="1"/>
</dbReference>
<dbReference type="Pfam" id="PF02545">
    <property type="entry name" value="Maf"/>
    <property type="match status" value="1"/>
</dbReference>
<dbReference type="InterPro" id="IPR029001">
    <property type="entry name" value="ITPase-like_fam"/>
</dbReference>
<feature type="site" description="Important for substrate specificity" evidence="9">
    <location>
        <position position="158"/>
    </location>
</feature>
<dbReference type="HAMAP" id="MF_00528">
    <property type="entry name" value="Maf"/>
    <property type="match status" value="1"/>
</dbReference>
<dbReference type="GO" id="GO:0005737">
    <property type="term" value="C:cytoplasm"/>
    <property type="evidence" value="ECO:0007669"/>
    <property type="project" value="UniProtKB-SubCell"/>
</dbReference>
<evidence type="ECO:0000256" key="9">
    <source>
        <dbReference type="HAMAP-Rule" id="MF_00528"/>
    </source>
</evidence>
<dbReference type="PANTHER" id="PTHR43213">
    <property type="entry name" value="BIFUNCTIONAL DTTP/UTP PYROPHOSPHATASE/METHYLTRANSFERASE PROTEIN-RELATED"/>
    <property type="match status" value="1"/>
</dbReference>
<keyword evidence="3 9" id="KW-0963">Cytoplasm</keyword>
<comment type="caution">
    <text evidence="9">Lacks conserved residue(s) required for the propagation of feature annotation.</text>
</comment>
<comment type="similarity">
    <text evidence="9">Belongs to the Maf family. YhdE subfamily.</text>
</comment>
<feature type="active site" description="Proton acceptor" evidence="9">
    <location>
        <position position="75"/>
    </location>
</feature>
<evidence type="ECO:0000256" key="3">
    <source>
        <dbReference type="ARBA" id="ARBA00022490"/>
    </source>
</evidence>